<accession>A0AAV4SRG3</accession>
<evidence type="ECO:0000313" key="1">
    <source>
        <dbReference type="EMBL" id="GIY37013.1"/>
    </source>
</evidence>
<dbReference type="EMBL" id="BPLR01010115">
    <property type="protein sequence ID" value="GIY37013.1"/>
    <property type="molecule type" value="Genomic_DNA"/>
</dbReference>
<protein>
    <submittedName>
        <fullName evidence="1">Uncharacterized protein</fullName>
    </submittedName>
</protein>
<organism evidence="1 2">
    <name type="scientific">Caerostris extrusa</name>
    <name type="common">Bark spider</name>
    <name type="synonym">Caerostris bankana</name>
    <dbReference type="NCBI Taxonomy" id="172846"/>
    <lineage>
        <taxon>Eukaryota</taxon>
        <taxon>Metazoa</taxon>
        <taxon>Ecdysozoa</taxon>
        <taxon>Arthropoda</taxon>
        <taxon>Chelicerata</taxon>
        <taxon>Arachnida</taxon>
        <taxon>Araneae</taxon>
        <taxon>Araneomorphae</taxon>
        <taxon>Entelegynae</taxon>
        <taxon>Araneoidea</taxon>
        <taxon>Araneidae</taxon>
        <taxon>Caerostris</taxon>
    </lineage>
</organism>
<dbReference type="AlphaFoldDB" id="A0AAV4SRG3"/>
<dbReference type="Proteomes" id="UP001054945">
    <property type="component" value="Unassembled WGS sequence"/>
</dbReference>
<name>A0AAV4SRG3_CAEEX</name>
<comment type="caution">
    <text evidence="1">The sequence shown here is derived from an EMBL/GenBank/DDBJ whole genome shotgun (WGS) entry which is preliminary data.</text>
</comment>
<gene>
    <name evidence="1" type="ORF">CEXT_468101</name>
</gene>
<keyword evidence="2" id="KW-1185">Reference proteome</keyword>
<proteinExistence type="predicted"/>
<sequence length="476" mass="55033">MQSLYGRTHTRIELNAFESETLRTNHFEMYLFMCVLVAVIASGESLGVPEQIPDELSNEERYYKCFVYVACDTKEESEMQRVRTCSELLDERSVEVIASWIQNNSTVKFRGLQTYLSFLLVFRRKRYPHVTPEIFPGYKVFPLSSSVTLKLISPSSSYSEEKRYPHVTPEAFPGYKAFPMSNSVISKLICPSSSYAEEKRYHDDTLETFPGYKVFPLFSLVISKLICPSVGIQKKYDTLMIPLKIFQGTKSFHCLDTKSFHCPVQWFPNLFVLPLPIQKKNYTLMIPLKIFPDSKCFHVPHVPEKLFPNLVVLPPPVQKKKTLSFIKPLKIFQDSKSFHVSEQGLANLFVLPPPILKNNDTLILPLKIFQGATCPLSSSVVSSLFVLPPPIQKKAVSVEKIFTILYRRTWNSFRLDAKQESREKPASISNICRNAPRNFMRIWKRKESVGRIQLWGSELETEEFVWPIQRYFYITV</sequence>
<evidence type="ECO:0000313" key="2">
    <source>
        <dbReference type="Proteomes" id="UP001054945"/>
    </source>
</evidence>
<reference evidence="1 2" key="1">
    <citation type="submission" date="2021-06" db="EMBL/GenBank/DDBJ databases">
        <title>Caerostris extrusa draft genome.</title>
        <authorList>
            <person name="Kono N."/>
            <person name="Arakawa K."/>
        </authorList>
    </citation>
    <scope>NUCLEOTIDE SEQUENCE [LARGE SCALE GENOMIC DNA]</scope>
</reference>